<comment type="caution">
    <text evidence="4">The sequence shown here is derived from an EMBL/GenBank/DDBJ whole genome shotgun (WGS) entry which is preliminary data.</text>
</comment>
<evidence type="ECO:0000313" key="4">
    <source>
        <dbReference type="EMBL" id="GAJ13863.1"/>
    </source>
</evidence>
<evidence type="ECO:0000259" key="3">
    <source>
        <dbReference type="Pfam" id="PF01515"/>
    </source>
</evidence>
<organism evidence="4">
    <name type="scientific">marine sediment metagenome</name>
    <dbReference type="NCBI Taxonomy" id="412755"/>
    <lineage>
        <taxon>unclassified sequences</taxon>
        <taxon>metagenomes</taxon>
        <taxon>ecological metagenomes</taxon>
    </lineage>
</organism>
<feature type="non-terminal residue" evidence="4">
    <location>
        <position position="180"/>
    </location>
</feature>
<proteinExistence type="predicted"/>
<evidence type="ECO:0000256" key="2">
    <source>
        <dbReference type="ARBA" id="ARBA00023315"/>
    </source>
</evidence>
<dbReference type="PANTHER" id="PTHR43356:SF2">
    <property type="entry name" value="PHOSPHATE ACETYLTRANSFERASE"/>
    <property type="match status" value="1"/>
</dbReference>
<feature type="domain" description="Phosphate acetyl/butaryl transferase" evidence="3">
    <location>
        <begin position="77"/>
        <end position="179"/>
    </location>
</feature>
<dbReference type="InterPro" id="IPR002505">
    <property type="entry name" value="PTA_PTB"/>
</dbReference>
<keyword evidence="2" id="KW-0012">Acyltransferase</keyword>
<reference evidence="4" key="1">
    <citation type="journal article" date="2014" name="Front. Microbiol.">
        <title>High frequency of phylogenetically diverse reductive dehalogenase-homologous genes in deep subseafloor sedimentary metagenomes.</title>
        <authorList>
            <person name="Kawai M."/>
            <person name="Futagami T."/>
            <person name="Toyoda A."/>
            <person name="Takaki Y."/>
            <person name="Nishi S."/>
            <person name="Hori S."/>
            <person name="Arai W."/>
            <person name="Tsubouchi T."/>
            <person name="Morono Y."/>
            <person name="Uchiyama I."/>
            <person name="Ito T."/>
            <person name="Fujiyama A."/>
            <person name="Inagaki F."/>
            <person name="Takami H."/>
        </authorList>
    </citation>
    <scope>NUCLEOTIDE SEQUENCE</scope>
    <source>
        <strain evidence="4">Expedition CK06-06</strain>
    </source>
</reference>
<dbReference type="SUPFAM" id="SSF53659">
    <property type="entry name" value="Isocitrate/Isopropylmalate dehydrogenase-like"/>
    <property type="match status" value="1"/>
</dbReference>
<protein>
    <recommendedName>
        <fullName evidence="3">Phosphate acetyl/butaryl transferase domain-containing protein</fullName>
    </recommendedName>
</protein>
<name>X1U8I0_9ZZZZ</name>
<sequence>MVKSFEELKERAKVKGQKRLVVACAEDKTVLEASMSAMETGLITPIFVGDKNKILEIGKSCGFSVDNKYIEDIIGVENSVKKSVEIVRSGNGDFLLKGIVKTSTFLKGLLDAECGLRTSRRLTHSAILEAPGYHKLFQLTDGGMNVKPDVETKIDIIKNACDFALSLGVMKPKVAILAAV</sequence>
<dbReference type="Pfam" id="PF01515">
    <property type="entry name" value="PTA_PTB"/>
    <property type="match status" value="2"/>
</dbReference>
<dbReference type="EMBL" id="BARW01027211">
    <property type="protein sequence ID" value="GAJ13863.1"/>
    <property type="molecule type" value="Genomic_DNA"/>
</dbReference>
<dbReference type="Gene3D" id="3.40.718.10">
    <property type="entry name" value="Isopropylmalate Dehydrogenase"/>
    <property type="match status" value="1"/>
</dbReference>
<feature type="domain" description="Phosphate acetyl/butaryl transferase" evidence="3">
    <location>
        <begin position="6"/>
        <end position="67"/>
    </location>
</feature>
<dbReference type="PANTHER" id="PTHR43356">
    <property type="entry name" value="PHOSPHATE ACETYLTRANSFERASE"/>
    <property type="match status" value="1"/>
</dbReference>
<dbReference type="AlphaFoldDB" id="X1U8I0"/>
<accession>X1U8I0</accession>
<dbReference type="InterPro" id="IPR050500">
    <property type="entry name" value="Phos_Acetyltrans/Butyryltrans"/>
</dbReference>
<keyword evidence="1" id="KW-0808">Transferase</keyword>
<dbReference type="GO" id="GO:0016746">
    <property type="term" value="F:acyltransferase activity"/>
    <property type="evidence" value="ECO:0007669"/>
    <property type="project" value="UniProtKB-KW"/>
</dbReference>
<gene>
    <name evidence="4" type="ORF">S12H4_44196</name>
</gene>
<evidence type="ECO:0000256" key="1">
    <source>
        <dbReference type="ARBA" id="ARBA00022679"/>
    </source>
</evidence>